<feature type="domain" description="DUF4440" evidence="1">
    <location>
        <begin position="36"/>
        <end position="143"/>
    </location>
</feature>
<name>A0A7D9D1R8_9GAMM</name>
<reference evidence="2" key="1">
    <citation type="submission" date="2019-07" db="EMBL/GenBank/DDBJ databases">
        <authorList>
            <person name="Weber M."/>
            <person name="Kostadinov I."/>
            <person name="Kostadinov D I."/>
        </authorList>
    </citation>
    <scope>NUCLEOTIDE SEQUENCE</scope>
    <source>
        <strain evidence="2">Gfbio:sag-sample-m06:053724c1-46a9-4a36-b237-ea2bf867836b</strain>
    </source>
</reference>
<dbReference type="PROSITE" id="PS51257">
    <property type="entry name" value="PROKAR_LIPOPROTEIN"/>
    <property type="match status" value="1"/>
</dbReference>
<dbReference type="EMBL" id="LR633967">
    <property type="protein sequence ID" value="VUX55744.1"/>
    <property type="molecule type" value="Genomic_DNA"/>
</dbReference>
<dbReference type="InterPro" id="IPR032710">
    <property type="entry name" value="NTF2-like_dom_sf"/>
</dbReference>
<accession>A0A7D9D1R8</accession>
<dbReference type="Gene3D" id="3.10.450.50">
    <property type="match status" value="1"/>
</dbReference>
<dbReference type="AlphaFoldDB" id="A0A7D9D1R8"/>
<dbReference type="Pfam" id="PF14534">
    <property type="entry name" value="DUF4440"/>
    <property type="match status" value="1"/>
</dbReference>
<sequence>MRVWITAVCSAFLIMIGACSEPSNRGLSAEDRAGLEAMSQSWLSAHRDRDSDALASHYTEDAILMPPFAPIIQGKSTIRDWFAEYEGHTTIEVENIEIEGYEDLAYVRGTSIVTRDIPGHSPVSFEGKFLDIRRRDVDGSWKVSIDMFSPDLPLD</sequence>
<dbReference type="InterPro" id="IPR027843">
    <property type="entry name" value="DUF4440"/>
</dbReference>
<dbReference type="CDD" id="cd00531">
    <property type="entry name" value="NTF2_like"/>
    <property type="match status" value="1"/>
</dbReference>
<organism evidence="2">
    <name type="scientific">uncultured Woeseiaceae bacterium</name>
    <dbReference type="NCBI Taxonomy" id="1983305"/>
    <lineage>
        <taxon>Bacteria</taxon>
        <taxon>Pseudomonadati</taxon>
        <taxon>Pseudomonadota</taxon>
        <taxon>Gammaproteobacteria</taxon>
        <taxon>Woeseiales</taxon>
        <taxon>Woeseiaceae</taxon>
        <taxon>environmental samples</taxon>
    </lineage>
</organism>
<dbReference type="SUPFAM" id="SSF54427">
    <property type="entry name" value="NTF2-like"/>
    <property type="match status" value="1"/>
</dbReference>
<evidence type="ECO:0000259" key="1">
    <source>
        <dbReference type="Pfam" id="PF14534"/>
    </source>
</evidence>
<proteinExistence type="predicted"/>
<gene>
    <name evidence="2" type="ORF">JTBM06_V1_100004</name>
</gene>
<protein>
    <recommendedName>
        <fullName evidence="1">DUF4440 domain-containing protein</fullName>
    </recommendedName>
</protein>
<evidence type="ECO:0000313" key="2">
    <source>
        <dbReference type="EMBL" id="VUX55744.1"/>
    </source>
</evidence>